<evidence type="ECO:0000256" key="1">
    <source>
        <dbReference type="SAM" id="MobiDB-lite"/>
    </source>
</evidence>
<proteinExistence type="predicted"/>
<feature type="signal peptide" evidence="2">
    <location>
        <begin position="1"/>
        <end position="21"/>
    </location>
</feature>
<organism evidence="3 4">
    <name type="scientific">Flavobacterium luminosum</name>
    <dbReference type="NCBI Taxonomy" id="2949086"/>
    <lineage>
        <taxon>Bacteria</taxon>
        <taxon>Pseudomonadati</taxon>
        <taxon>Bacteroidota</taxon>
        <taxon>Flavobacteriia</taxon>
        <taxon>Flavobacteriales</taxon>
        <taxon>Flavobacteriaceae</taxon>
        <taxon>Flavobacterium</taxon>
    </lineage>
</organism>
<evidence type="ECO:0008006" key="5">
    <source>
        <dbReference type="Google" id="ProtNLM"/>
    </source>
</evidence>
<feature type="region of interest" description="Disordered" evidence="1">
    <location>
        <begin position="148"/>
        <end position="182"/>
    </location>
</feature>
<protein>
    <recommendedName>
        <fullName evidence="5">DUF3300 domain-containing protein</fullName>
    </recommendedName>
</protein>
<evidence type="ECO:0000256" key="2">
    <source>
        <dbReference type="SAM" id="SignalP"/>
    </source>
</evidence>
<sequence>MKKLQFIFGAFLVLFSLESNAQVSISLNIGSRPTWHDHYHEERVQYVYLPEIECYYDTYDAVYVYYGPNGWIRSRYLPEYCHGYDINRGHRVVINYRGNSPWVNFDYHRRHYWRDNYRNYRHEYYGPNYNRRTNYVVVKERRYDNDDHYYYRNNDRGYYKKQNDRNENHGRGNGHGHGHGRR</sequence>
<name>A0ABT0TLP9_9FLAO</name>
<dbReference type="EMBL" id="JAMLJM010000002">
    <property type="protein sequence ID" value="MCL9808413.1"/>
    <property type="molecule type" value="Genomic_DNA"/>
</dbReference>
<accession>A0ABT0TLP9</accession>
<dbReference type="RefSeq" id="WP_250591548.1">
    <property type="nucleotide sequence ID" value="NZ_JAMLJM010000002.1"/>
</dbReference>
<keyword evidence="4" id="KW-1185">Reference proteome</keyword>
<feature type="compositionally biased region" description="Basic residues" evidence="1">
    <location>
        <begin position="172"/>
        <end position="182"/>
    </location>
</feature>
<evidence type="ECO:0000313" key="3">
    <source>
        <dbReference type="EMBL" id="MCL9808413.1"/>
    </source>
</evidence>
<feature type="chain" id="PRO_5045995399" description="DUF3300 domain-containing protein" evidence="2">
    <location>
        <begin position="22"/>
        <end position="182"/>
    </location>
</feature>
<gene>
    <name evidence="3" type="ORF">NAT50_03480</name>
</gene>
<comment type="caution">
    <text evidence="3">The sequence shown here is derived from an EMBL/GenBank/DDBJ whole genome shotgun (WGS) entry which is preliminary data.</text>
</comment>
<keyword evidence="2" id="KW-0732">Signal</keyword>
<feature type="compositionally biased region" description="Basic and acidic residues" evidence="1">
    <location>
        <begin position="148"/>
        <end position="170"/>
    </location>
</feature>
<evidence type="ECO:0000313" key="4">
    <source>
        <dbReference type="Proteomes" id="UP001317191"/>
    </source>
</evidence>
<reference evidence="3 4" key="1">
    <citation type="submission" date="2022-05" db="EMBL/GenBank/DDBJ databases">
        <title>Flavobacterium sp., isolated from activated sludge.</title>
        <authorList>
            <person name="Ran Q."/>
        </authorList>
    </citation>
    <scope>NUCLEOTIDE SEQUENCE [LARGE SCALE GENOMIC DNA]</scope>
    <source>
        <strain evidence="3 4">HXWNR70</strain>
    </source>
</reference>
<dbReference type="Proteomes" id="UP001317191">
    <property type="component" value="Unassembled WGS sequence"/>
</dbReference>